<gene>
    <name evidence="2" type="ORF">COCON_G00208910</name>
</gene>
<dbReference type="AlphaFoldDB" id="A0A9Q1D068"/>
<name>A0A9Q1D068_CONCO</name>
<evidence type="ECO:0000256" key="1">
    <source>
        <dbReference type="SAM" id="MobiDB-lite"/>
    </source>
</evidence>
<dbReference type="EMBL" id="JAFJMO010000016">
    <property type="protein sequence ID" value="KAJ8254279.1"/>
    <property type="molecule type" value="Genomic_DNA"/>
</dbReference>
<evidence type="ECO:0000313" key="2">
    <source>
        <dbReference type="EMBL" id="KAJ8254279.1"/>
    </source>
</evidence>
<feature type="compositionally biased region" description="Polar residues" evidence="1">
    <location>
        <begin position="76"/>
        <end position="90"/>
    </location>
</feature>
<sequence length="106" mass="11641">MCATQKHEPRCFTTQRGDLGACRPSSPVENEEVAKEAPPPPKHLDSSADRGTTGMLRLAARRPAGAVKRPLRAARQTDSGGHSARLTQETHAWLPCRNPKPQHRED</sequence>
<dbReference type="Proteomes" id="UP001152803">
    <property type="component" value="Unassembled WGS sequence"/>
</dbReference>
<feature type="compositionally biased region" description="Basic and acidic residues" evidence="1">
    <location>
        <begin position="1"/>
        <end position="10"/>
    </location>
</feature>
<proteinExistence type="predicted"/>
<evidence type="ECO:0000313" key="3">
    <source>
        <dbReference type="Proteomes" id="UP001152803"/>
    </source>
</evidence>
<keyword evidence="3" id="KW-1185">Reference proteome</keyword>
<feature type="region of interest" description="Disordered" evidence="1">
    <location>
        <begin position="1"/>
        <end position="106"/>
    </location>
</feature>
<organism evidence="2 3">
    <name type="scientific">Conger conger</name>
    <name type="common">Conger eel</name>
    <name type="synonym">Muraena conger</name>
    <dbReference type="NCBI Taxonomy" id="82655"/>
    <lineage>
        <taxon>Eukaryota</taxon>
        <taxon>Metazoa</taxon>
        <taxon>Chordata</taxon>
        <taxon>Craniata</taxon>
        <taxon>Vertebrata</taxon>
        <taxon>Euteleostomi</taxon>
        <taxon>Actinopterygii</taxon>
        <taxon>Neopterygii</taxon>
        <taxon>Teleostei</taxon>
        <taxon>Anguilliformes</taxon>
        <taxon>Congridae</taxon>
        <taxon>Conger</taxon>
    </lineage>
</organism>
<accession>A0A9Q1D068</accession>
<protein>
    <submittedName>
        <fullName evidence="2">Uncharacterized protein</fullName>
    </submittedName>
</protein>
<comment type="caution">
    <text evidence="2">The sequence shown here is derived from an EMBL/GenBank/DDBJ whole genome shotgun (WGS) entry which is preliminary data.</text>
</comment>
<reference evidence="2" key="1">
    <citation type="journal article" date="2023" name="Science">
        <title>Genome structures resolve the early diversification of teleost fishes.</title>
        <authorList>
            <person name="Parey E."/>
            <person name="Louis A."/>
            <person name="Montfort J."/>
            <person name="Bouchez O."/>
            <person name="Roques C."/>
            <person name="Iampietro C."/>
            <person name="Lluch J."/>
            <person name="Castinel A."/>
            <person name="Donnadieu C."/>
            <person name="Desvignes T."/>
            <person name="Floi Bucao C."/>
            <person name="Jouanno E."/>
            <person name="Wen M."/>
            <person name="Mejri S."/>
            <person name="Dirks R."/>
            <person name="Jansen H."/>
            <person name="Henkel C."/>
            <person name="Chen W.J."/>
            <person name="Zahm M."/>
            <person name="Cabau C."/>
            <person name="Klopp C."/>
            <person name="Thompson A.W."/>
            <person name="Robinson-Rechavi M."/>
            <person name="Braasch I."/>
            <person name="Lecointre G."/>
            <person name="Bobe J."/>
            <person name="Postlethwait J.H."/>
            <person name="Berthelot C."/>
            <person name="Roest Crollius H."/>
            <person name="Guiguen Y."/>
        </authorList>
    </citation>
    <scope>NUCLEOTIDE SEQUENCE</scope>
    <source>
        <strain evidence="2">Concon-B</strain>
    </source>
</reference>